<dbReference type="AlphaFoldDB" id="A0AAE0RZ09"/>
<comment type="similarity">
    <text evidence="3">Belongs to the acetolactate synthase small subunit family.</text>
</comment>
<dbReference type="GO" id="GO:0009099">
    <property type="term" value="P:L-valine biosynthetic process"/>
    <property type="evidence" value="ECO:0007669"/>
    <property type="project" value="TreeGrafter"/>
</dbReference>
<evidence type="ECO:0000313" key="12">
    <source>
        <dbReference type="EMBL" id="KAK3582336.1"/>
    </source>
</evidence>
<dbReference type="InterPro" id="IPR029061">
    <property type="entry name" value="THDP-binding"/>
</dbReference>
<feature type="domain" description="ACT" evidence="11">
    <location>
        <begin position="480"/>
        <end position="554"/>
    </location>
</feature>
<dbReference type="Pfam" id="PF10369">
    <property type="entry name" value="ALS_ss_C"/>
    <property type="match status" value="1"/>
</dbReference>
<keyword evidence="10" id="KW-0808">Transferase</keyword>
<dbReference type="CDD" id="cd04878">
    <property type="entry name" value="ACT_AHAS"/>
    <property type="match status" value="1"/>
</dbReference>
<gene>
    <name evidence="12" type="ORF">CHS0354_023878</name>
</gene>
<name>A0AAE0RZ09_9BIVA</name>
<dbReference type="Gene3D" id="3.40.50.1220">
    <property type="entry name" value="TPP-binding domain"/>
    <property type="match status" value="1"/>
</dbReference>
<dbReference type="InterPro" id="IPR012001">
    <property type="entry name" value="Thiamin_PyroP_enz_TPP-bd_dom"/>
</dbReference>
<dbReference type="GO" id="GO:0050660">
    <property type="term" value="F:flavin adenine dinucleotide binding"/>
    <property type="evidence" value="ECO:0007669"/>
    <property type="project" value="InterPro"/>
</dbReference>
<dbReference type="NCBIfam" id="TIGR00118">
    <property type="entry name" value="acolac_lg"/>
    <property type="match status" value="1"/>
</dbReference>
<comment type="similarity">
    <text evidence="4 10">Belongs to the TPP enzyme family.</text>
</comment>
<reference evidence="12" key="2">
    <citation type="journal article" date="2021" name="Genome Biol. Evol.">
        <title>Developing a high-quality reference genome for a parasitic bivalve with doubly uniparental inheritance (Bivalvia: Unionida).</title>
        <authorList>
            <person name="Smith C.H."/>
        </authorList>
    </citation>
    <scope>NUCLEOTIDE SEQUENCE</scope>
    <source>
        <strain evidence="12">CHS0354</strain>
        <tissue evidence="12">Mantle</tissue>
    </source>
</reference>
<dbReference type="EMBL" id="JAEAOA010001427">
    <property type="protein sequence ID" value="KAK3582336.1"/>
    <property type="molecule type" value="Genomic_DNA"/>
</dbReference>
<protein>
    <recommendedName>
        <fullName evidence="10">Acetolactate synthase</fullName>
        <ecNumber evidence="10">2.2.1.6</ecNumber>
    </recommendedName>
</protein>
<comment type="catalytic activity">
    <reaction evidence="8">
        <text>2-hydroxyoctadecanoyl-CoA = heptadecanal + formyl-CoA</text>
        <dbReference type="Rhea" id="RHEA:55196"/>
        <dbReference type="ChEBI" id="CHEBI:57376"/>
        <dbReference type="ChEBI" id="CHEBI:74116"/>
        <dbReference type="ChEBI" id="CHEBI:138631"/>
    </reaction>
    <physiologicalReaction direction="left-to-right" evidence="8">
        <dbReference type="Rhea" id="RHEA:55197"/>
    </physiologicalReaction>
</comment>
<dbReference type="InterPro" id="IPR012846">
    <property type="entry name" value="Acetolactate_synth_lsu"/>
</dbReference>
<comment type="cofactor">
    <cofactor evidence="10">
        <name>thiamine diphosphate</name>
        <dbReference type="ChEBI" id="CHEBI:58937"/>
    </cofactor>
    <text evidence="10">Binds 1 thiamine pyrophosphate per subunit.</text>
</comment>
<dbReference type="CDD" id="cd07035">
    <property type="entry name" value="TPP_PYR_POX_like"/>
    <property type="match status" value="1"/>
</dbReference>
<dbReference type="PANTHER" id="PTHR18968">
    <property type="entry name" value="THIAMINE PYROPHOSPHATE ENZYMES"/>
    <property type="match status" value="1"/>
</dbReference>
<keyword evidence="5 10" id="KW-0028">Amino-acid biosynthesis</keyword>
<dbReference type="Pfam" id="PF00205">
    <property type="entry name" value="TPP_enzyme_M"/>
    <property type="match status" value="1"/>
</dbReference>
<reference evidence="12" key="1">
    <citation type="journal article" date="2021" name="Genome Biol. Evol.">
        <title>A High-Quality Reference Genome for a Parasitic Bivalve with Doubly Uniparental Inheritance (Bivalvia: Unionida).</title>
        <authorList>
            <person name="Smith C.H."/>
        </authorList>
    </citation>
    <scope>NUCLEOTIDE SEQUENCE</scope>
    <source>
        <strain evidence="12">CHS0354</strain>
    </source>
</reference>
<dbReference type="GO" id="GO:0005948">
    <property type="term" value="C:acetolactate synthase complex"/>
    <property type="evidence" value="ECO:0007669"/>
    <property type="project" value="TreeGrafter"/>
</dbReference>
<evidence type="ECO:0000256" key="5">
    <source>
        <dbReference type="ARBA" id="ARBA00022605"/>
    </source>
</evidence>
<evidence type="ECO:0000259" key="11">
    <source>
        <dbReference type="PROSITE" id="PS51671"/>
    </source>
</evidence>
<dbReference type="InterPro" id="IPR019455">
    <property type="entry name" value="Acetolactate_synth_ssu_C"/>
</dbReference>
<dbReference type="Gene3D" id="3.30.70.1150">
    <property type="entry name" value="ACT-like. Chain A, domain 2"/>
    <property type="match status" value="1"/>
</dbReference>
<proteinExistence type="inferred from homology"/>
<comment type="pathway">
    <text evidence="2 10">Amino-acid biosynthesis; L-valine biosynthesis; L-valine from pyruvate: step 1/4.</text>
</comment>
<keyword evidence="6 10" id="KW-0786">Thiamine pyrophosphate</keyword>
<evidence type="ECO:0000256" key="7">
    <source>
        <dbReference type="ARBA" id="ARBA00023304"/>
    </source>
</evidence>
<keyword evidence="7 10" id="KW-0100">Branched-chain amino acid biosynthesis</keyword>
<dbReference type="Gene3D" id="3.40.50.970">
    <property type="match status" value="2"/>
</dbReference>
<dbReference type="InterPro" id="IPR011766">
    <property type="entry name" value="TPP_enzyme_TPP-bd"/>
</dbReference>
<dbReference type="PANTHER" id="PTHR18968:SF13">
    <property type="entry name" value="ACETOLACTATE SYNTHASE CATALYTIC SUBUNIT, MITOCHONDRIAL"/>
    <property type="match status" value="1"/>
</dbReference>
<comment type="catalytic activity">
    <reaction evidence="9">
        <text>(2R)-hydroxyhexadecanoyl-CoA = pentadecanal + formyl-CoA</text>
        <dbReference type="Rhea" id="RHEA:55212"/>
        <dbReference type="ChEBI" id="CHEBI:17302"/>
        <dbReference type="ChEBI" id="CHEBI:57376"/>
        <dbReference type="ChEBI" id="CHEBI:138654"/>
    </reaction>
    <physiologicalReaction direction="left-to-right" evidence="9">
        <dbReference type="Rhea" id="RHEA:55213"/>
    </physiologicalReaction>
</comment>
<dbReference type="GO" id="GO:0030976">
    <property type="term" value="F:thiamine pyrophosphate binding"/>
    <property type="evidence" value="ECO:0007669"/>
    <property type="project" value="UniProtKB-UniRule"/>
</dbReference>
<keyword evidence="13" id="KW-1185">Reference proteome</keyword>
<dbReference type="GO" id="GO:0003984">
    <property type="term" value="F:acetolactate synthase activity"/>
    <property type="evidence" value="ECO:0007669"/>
    <property type="project" value="UniProtKB-EC"/>
</dbReference>
<dbReference type="InterPro" id="IPR029035">
    <property type="entry name" value="DHS-like_NAD/FAD-binding_dom"/>
</dbReference>
<comment type="catalytic activity">
    <reaction evidence="10">
        <text>2 pyruvate + H(+) = (2S)-2-acetolactate + CO2</text>
        <dbReference type="Rhea" id="RHEA:25249"/>
        <dbReference type="ChEBI" id="CHEBI:15361"/>
        <dbReference type="ChEBI" id="CHEBI:15378"/>
        <dbReference type="ChEBI" id="CHEBI:16526"/>
        <dbReference type="ChEBI" id="CHEBI:58476"/>
        <dbReference type="EC" id="2.2.1.6"/>
    </reaction>
</comment>
<dbReference type="InterPro" id="IPR045865">
    <property type="entry name" value="ACT-like_dom_sf"/>
</dbReference>
<dbReference type="InterPro" id="IPR000399">
    <property type="entry name" value="TPP-bd_CS"/>
</dbReference>
<evidence type="ECO:0000256" key="1">
    <source>
        <dbReference type="ARBA" id="ARBA00004974"/>
    </source>
</evidence>
<dbReference type="PROSITE" id="PS00187">
    <property type="entry name" value="TPP_ENZYMES"/>
    <property type="match status" value="1"/>
</dbReference>
<comment type="cofactor">
    <cofactor evidence="10">
        <name>Mg(2+)</name>
        <dbReference type="ChEBI" id="CHEBI:18420"/>
    </cofactor>
    <text evidence="10">Binds 1 Mg(2+) ion per subunit.</text>
</comment>
<keyword evidence="10" id="KW-0479">Metal-binding</keyword>
<dbReference type="NCBIfam" id="TIGR00119">
    <property type="entry name" value="acolac_sm"/>
    <property type="match status" value="1"/>
</dbReference>
<dbReference type="GO" id="GO:1990610">
    <property type="term" value="F:acetolactate synthase regulator activity"/>
    <property type="evidence" value="ECO:0007669"/>
    <property type="project" value="InterPro"/>
</dbReference>
<evidence type="ECO:0000256" key="6">
    <source>
        <dbReference type="ARBA" id="ARBA00023052"/>
    </source>
</evidence>
<dbReference type="PROSITE" id="PS51671">
    <property type="entry name" value="ACT"/>
    <property type="match status" value="1"/>
</dbReference>
<organism evidence="12 13">
    <name type="scientific">Potamilus streckersoni</name>
    <dbReference type="NCBI Taxonomy" id="2493646"/>
    <lineage>
        <taxon>Eukaryota</taxon>
        <taxon>Metazoa</taxon>
        <taxon>Spiralia</taxon>
        <taxon>Lophotrochozoa</taxon>
        <taxon>Mollusca</taxon>
        <taxon>Bivalvia</taxon>
        <taxon>Autobranchia</taxon>
        <taxon>Heteroconchia</taxon>
        <taxon>Palaeoheterodonta</taxon>
        <taxon>Unionida</taxon>
        <taxon>Unionoidea</taxon>
        <taxon>Unionidae</taxon>
        <taxon>Ambleminae</taxon>
        <taxon>Lampsilini</taxon>
        <taxon>Potamilus</taxon>
    </lineage>
</organism>
<dbReference type="SUPFAM" id="SSF52518">
    <property type="entry name" value="Thiamin diphosphate-binding fold (THDP-binding)"/>
    <property type="match status" value="2"/>
</dbReference>
<dbReference type="GO" id="GO:0009097">
    <property type="term" value="P:isoleucine biosynthetic process"/>
    <property type="evidence" value="ECO:0007669"/>
    <property type="project" value="TreeGrafter"/>
</dbReference>
<sequence>METVKERNQPLVKTTGADALMRCLYEERVEYIFGYPGGAIMPIYDALYHYVEKVTHILTRHEQGSIHAAQGYARVTGKVGVCFATSGPGATNLITGLADAMSDSTPVVCITGQVAQHLIGTDAFQETDVIGISMPATKWNVQVVKASDIPLAVAKAFFIAKSGRPGPVLIDIARSAQISEVEFKYEKISRVRSYVNRPKPRLDKIAEAALLINESKKPLALVGQGVILGNAEKELRTFLEKTNIPAAWTLLGLSALPSDHKLNVGMLGMHGNYSPNKLTNEADLIIGIGMRFDDRVTGDLTKYAKQAKVIHLEIDKGEIDKNVKTTVAVLGDVKDTLPLLTEKVKSNSHTDWINQFKELDKLEYEKVIRNDLKPSKPGLTMGEVVNALSEKTNHDAILVTDVGQHQMAGARYFKFKHSRSNVTSGGLGTMGYALPAAMGAKLGAPNREVIAVIGDGGFQMTLQELATIEQCQIAVKIVILNNNFLEDVAGILNRVALIFTRRGINIHSLTVSPTELKGVSRYTIVISVTEDAVKKLVKQIERQIDVIRALYFANDEMIHQQLALYKLGNEMMSKNSMEIEKIIRETNARILSISPEYVVIEKSGYEDAIYFLYDKLKPFHILEFVKSGRIAVMKRNIDAALFLKELDDAHG</sequence>
<evidence type="ECO:0000313" key="13">
    <source>
        <dbReference type="Proteomes" id="UP001195483"/>
    </source>
</evidence>
<comment type="pathway">
    <text evidence="1 10">Amino-acid biosynthesis; L-isoleucine biosynthesis; L-isoleucine from 2-oxobutanoate: step 1/4.</text>
</comment>
<dbReference type="InterPro" id="IPR002912">
    <property type="entry name" value="ACT_dom"/>
</dbReference>
<reference evidence="12" key="3">
    <citation type="submission" date="2023-05" db="EMBL/GenBank/DDBJ databases">
        <authorList>
            <person name="Smith C.H."/>
        </authorList>
    </citation>
    <scope>NUCLEOTIDE SEQUENCE</scope>
    <source>
        <strain evidence="12">CHS0354</strain>
        <tissue evidence="12">Mantle</tissue>
    </source>
</reference>
<evidence type="ECO:0000256" key="8">
    <source>
        <dbReference type="ARBA" id="ARBA00048738"/>
    </source>
</evidence>
<dbReference type="SUPFAM" id="SSF52467">
    <property type="entry name" value="DHS-like NAD/FAD-binding domain"/>
    <property type="match status" value="1"/>
</dbReference>
<dbReference type="InterPro" id="IPR039557">
    <property type="entry name" value="AHAS_ACT"/>
</dbReference>
<dbReference type="FunFam" id="3.40.50.970:FF:000007">
    <property type="entry name" value="Acetolactate synthase"/>
    <property type="match status" value="1"/>
</dbReference>
<evidence type="ECO:0000256" key="4">
    <source>
        <dbReference type="ARBA" id="ARBA00007812"/>
    </source>
</evidence>
<dbReference type="SUPFAM" id="SSF55021">
    <property type="entry name" value="ACT-like"/>
    <property type="match status" value="2"/>
</dbReference>
<evidence type="ECO:0000256" key="9">
    <source>
        <dbReference type="ARBA" id="ARBA00048767"/>
    </source>
</evidence>
<dbReference type="Pfam" id="PF02776">
    <property type="entry name" value="TPP_enzyme_N"/>
    <property type="match status" value="1"/>
</dbReference>
<keyword evidence="10" id="KW-0460">Magnesium</keyword>
<evidence type="ECO:0000256" key="3">
    <source>
        <dbReference type="ARBA" id="ARBA00006341"/>
    </source>
</evidence>
<evidence type="ECO:0000256" key="10">
    <source>
        <dbReference type="RuleBase" id="RU003591"/>
    </source>
</evidence>
<evidence type="ECO:0000256" key="2">
    <source>
        <dbReference type="ARBA" id="ARBA00005025"/>
    </source>
</evidence>
<dbReference type="FunFam" id="3.40.50.1220:FF:000008">
    <property type="entry name" value="Acetolactate synthase"/>
    <property type="match status" value="1"/>
</dbReference>
<dbReference type="Pfam" id="PF02775">
    <property type="entry name" value="TPP_enzyme_C"/>
    <property type="match status" value="1"/>
</dbReference>
<dbReference type="InterPro" id="IPR027271">
    <property type="entry name" value="Acetolactate_synth/TF_NikR_C"/>
</dbReference>
<dbReference type="InterPro" id="IPR012000">
    <property type="entry name" value="Thiamin_PyroP_enz_cen_dom"/>
</dbReference>
<accession>A0AAE0RZ09</accession>
<dbReference type="InterPro" id="IPR004789">
    <property type="entry name" value="Acetalactate_synth_ssu"/>
</dbReference>
<comment type="caution">
    <text evidence="12">The sequence shown here is derived from an EMBL/GenBank/DDBJ whole genome shotgun (WGS) entry which is preliminary data.</text>
</comment>
<dbReference type="GO" id="GO:0000287">
    <property type="term" value="F:magnesium ion binding"/>
    <property type="evidence" value="ECO:0007669"/>
    <property type="project" value="UniProtKB-UniRule"/>
</dbReference>
<dbReference type="EC" id="2.2.1.6" evidence="10"/>
<dbReference type="Proteomes" id="UP001195483">
    <property type="component" value="Unassembled WGS sequence"/>
</dbReference>
<dbReference type="InterPro" id="IPR045229">
    <property type="entry name" value="TPP_enz"/>
</dbReference>